<comment type="subcellular location">
    <subcellularLocation>
        <location evidence="2">Cytoplasm</location>
    </subcellularLocation>
</comment>
<dbReference type="Gene3D" id="3.30.1340.10">
    <property type="entry name" value="HPr-like"/>
    <property type="match status" value="1"/>
</dbReference>
<dbReference type="Pfam" id="PF00381">
    <property type="entry name" value="PTS-HPr"/>
    <property type="match status" value="1"/>
</dbReference>
<keyword evidence="8" id="KW-1185">Reference proteome</keyword>
<dbReference type="AlphaFoldDB" id="A0A5C4M262"/>
<accession>A0A5C4M262</accession>
<dbReference type="PANTHER" id="PTHR33705">
    <property type="entry name" value="PHOSPHOCARRIER PROTEIN HPR"/>
    <property type="match status" value="1"/>
</dbReference>
<dbReference type="NCBIfam" id="TIGR01003">
    <property type="entry name" value="PTS_HPr_family"/>
    <property type="match status" value="1"/>
</dbReference>
<dbReference type="Proteomes" id="UP000305546">
    <property type="component" value="Unassembled WGS sequence"/>
</dbReference>
<evidence type="ECO:0000256" key="5">
    <source>
        <dbReference type="ARBA" id="ARBA00022683"/>
    </source>
</evidence>
<dbReference type="CDD" id="cd00367">
    <property type="entry name" value="PTS-HPr_like"/>
    <property type="match status" value="1"/>
</dbReference>
<evidence type="ECO:0000256" key="1">
    <source>
        <dbReference type="ARBA" id="ARBA00003681"/>
    </source>
</evidence>
<dbReference type="PRINTS" id="PR00107">
    <property type="entry name" value="PHOSPHOCPHPR"/>
</dbReference>
<dbReference type="SUPFAM" id="SSF55594">
    <property type="entry name" value="HPr-like"/>
    <property type="match status" value="1"/>
</dbReference>
<evidence type="ECO:0000313" key="7">
    <source>
        <dbReference type="EMBL" id="TNC26997.1"/>
    </source>
</evidence>
<evidence type="ECO:0000259" key="6">
    <source>
        <dbReference type="PROSITE" id="PS51350"/>
    </source>
</evidence>
<evidence type="ECO:0000256" key="2">
    <source>
        <dbReference type="ARBA" id="ARBA00004496"/>
    </source>
</evidence>
<keyword evidence="4" id="KW-0963">Cytoplasm</keyword>
<dbReference type="InterPro" id="IPR000032">
    <property type="entry name" value="HPr-like"/>
</dbReference>
<dbReference type="OrthoDB" id="9809047at2"/>
<dbReference type="EMBL" id="VDFW01000007">
    <property type="protein sequence ID" value="TNC26997.1"/>
    <property type="molecule type" value="Genomic_DNA"/>
</dbReference>
<evidence type="ECO:0000256" key="4">
    <source>
        <dbReference type="ARBA" id="ARBA00022490"/>
    </source>
</evidence>
<comment type="function">
    <text evidence="1">General (non sugar-specific) component of the phosphoenolpyruvate-dependent sugar phosphotransferase system (sugar PTS). This major carbohydrate active-transport system catalyzes the phosphorylation of incoming sugar substrates concomitantly with their translocation across the cell membrane. The phosphoryl group from phosphoenolpyruvate (PEP) is transferred to the phosphoryl carrier protein HPr by enzyme I. Phospho-HPr then transfers it to the PTS EIIA domain.</text>
</comment>
<evidence type="ECO:0000256" key="3">
    <source>
        <dbReference type="ARBA" id="ARBA00020422"/>
    </source>
</evidence>
<dbReference type="PANTHER" id="PTHR33705:SF2">
    <property type="entry name" value="PHOSPHOCARRIER PROTEIN NPR"/>
    <property type="match status" value="1"/>
</dbReference>
<sequence length="88" mass="8573">MPERLVIVGSPVGLHARPAALFVKAAAAQPVPVTIGVGEGAPVDARSLLSVMGLGARGGDEVVLRADGPGAEAALAALATVVAADHDS</sequence>
<reference evidence="7 8" key="1">
    <citation type="submission" date="2019-06" db="EMBL/GenBank/DDBJ databases">
        <title>Amycolatopsis alkalitolerans sp. nov., isolated from Gastrodia elata Blume.</title>
        <authorList>
            <person name="Narsing Rao M.P."/>
            <person name="Li W.J."/>
        </authorList>
    </citation>
    <scope>NUCLEOTIDE SEQUENCE [LARGE SCALE GENOMIC DNA]</scope>
    <source>
        <strain evidence="7 8">SYSUP0005</strain>
    </source>
</reference>
<keyword evidence="5" id="KW-0598">Phosphotransferase system</keyword>
<dbReference type="PROSITE" id="PS00369">
    <property type="entry name" value="PTS_HPR_HIS"/>
    <property type="match status" value="1"/>
</dbReference>
<dbReference type="GO" id="GO:0009401">
    <property type="term" value="P:phosphoenolpyruvate-dependent sugar phosphotransferase system"/>
    <property type="evidence" value="ECO:0007669"/>
    <property type="project" value="UniProtKB-KW"/>
</dbReference>
<name>A0A5C4M262_9PSEU</name>
<dbReference type="GO" id="GO:0005737">
    <property type="term" value="C:cytoplasm"/>
    <property type="evidence" value="ECO:0007669"/>
    <property type="project" value="UniProtKB-SubCell"/>
</dbReference>
<protein>
    <recommendedName>
        <fullName evidence="3">Phosphocarrier protein HPr</fullName>
    </recommendedName>
</protein>
<feature type="domain" description="HPr" evidence="6">
    <location>
        <begin position="1"/>
        <end position="88"/>
    </location>
</feature>
<dbReference type="InterPro" id="IPR035895">
    <property type="entry name" value="HPr-like_sf"/>
</dbReference>
<comment type="caution">
    <text evidence="7">The sequence shown here is derived from an EMBL/GenBank/DDBJ whole genome shotgun (WGS) entry which is preliminary data.</text>
</comment>
<dbReference type="InterPro" id="IPR001020">
    <property type="entry name" value="PTS_HPr_His_P_site"/>
</dbReference>
<dbReference type="InterPro" id="IPR050399">
    <property type="entry name" value="HPr"/>
</dbReference>
<dbReference type="PROSITE" id="PS51350">
    <property type="entry name" value="PTS_HPR_DOM"/>
    <property type="match status" value="1"/>
</dbReference>
<evidence type="ECO:0000313" key="8">
    <source>
        <dbReference type="Proteomes" id="UP000305546"/>
    </source>
</evidence>
<proteinExistence type="predicted"/>
<dbReference type="RefSeq" id="WP_139096605.1">
    <property type="nucleotide sequence ID" value="NZ_VDFW01000007.1"/>
</dbReference>
<organism evidence="7 8">
    <name type="scientific">Amycolatopsis alkalitolerans</name>
    <dbReference type="NCBI Taxonomy" id="2547244"/>
    <lineage>
        <taxon>Bacteria</taxon>
        <taxon>Bacillati</taxon>
        <taxon>Actinomycetota</taxon>
        <taxon>Actinomycetes</taxon>
        <taxon>Pseudonocardiales</taxon>
        <taxon>Pseudonocardiaceae</taxon>
        <taxon>Amycolatopsis</taxon>
    </lineage>
</organism>
<gene>
    <name evidence="7" type="ORF">FG385_11260</name>
</gene>